<dbReference type="EMBL" id="PGFD01000001">
    <property type="protein sequence ID" value="PJJ66846.1"/>
    <property type="molecule type" value="Genomic_DNA"/>
</dbReference>
<dbReference type="RefSeq" id="WP_100375596.1">
    <property type="nucleotide sequence ID" value="NZ_PGFD01000001.1"/>
</dbReference>
<organism evidence="2 3">
    <name type="scientific">Chryseobacterium geocarposphaerae</name>
    <dbReference type="NCBI Taxonomy" id="1416776"/>
    <lineage>
        <taxon>Bacteria</taxon>
        <taxon>Pseudomonadati</taxon>
        <taxon>Bacteroidota</taxon>
        <taxon>Flavobacteriia</taxon>
        <taxon>Flavobacteriales</taxon>
        <taxon>Weeksellaceae</taxon>
        <taxon>Chryseobacterium group</taxon>
        <taxon>Chryseobacterium</taxon>
    </lineage>
</organism>
<dbReference type="Proteomes" id="UP000228740">
    <property type="component" value="Unassembled WGS sequence"/>
</dbReference>
<reference evidence="2 3" key="1">
    <citation type="submission" date="2017-11" db="EMBL/GenBank/DDBJ databases">
        <title>Genomic Encyclopedia of Archaeal and Bacterial Type Strains, Phase II (KMG-II): From Individual Species to Whole Genera.</title>
        <authorList>
            <person name="Goeker M."/>
        </authorList>
    </citation>
    <scope>NUCLEOTIDE SEQUENCE [LARGE SCALE GENOMIC DNA]</scope>
    <source>
        <strain evidence="2 3">DSM 27617</strain>
    </source>
</reference>
<evidence type="ECO:0000313" key="3">
    <source>
        <dbReference type="Proteomes" id="UP000228740"/>
    </source>
</evidence>
<keyword evidence="1" id="KW-0812">Transmembrane</keyword>
<dbReference type="AlphaFoldDB" id="A0A2M9C7T8"/>
<gene>
    <name evidence="2" type="ORF">CLV73_0839</name>
</gene>
<keyword evidence="1" id="KW-0472">Membrane</keyword>
<accession>A0A2M9C7T8</accession>
<name>A0A2M9C7T8_9FLAO</name>
<sequence length="182" mass="20207">MNYTGKVLLFIVLFFTSICVFAQQEHSLIFDFKNLYCVDQTYDEDYDGAPGLFIFMVLMLMFILICVGIGIVIAVLLFLLLFGIIAIGLVSSSILVGLYNKSFLKGFRILIIGGSTIGCTILGIGSFIIYNKIAHYWPLQTSIFVGTLSGSIAGFLLGVIIFYAIRKLTGFFYSKLKATKRI</sequence>
<proteinExistence type="predicted"/>
<keyword evidence="3" id="KW-1185">Reference proteome</keyword>
<feature type="transmembrane region" description="Helical" evidence="1">
    <location>
        <begin position="107"/>
        <end position="130"/>
    </location>
</feature>
<feature type="transmembrane region" description="Helical" evidence="1">
    <location>
        <begin position="53"/>
        <end position="86"/>
    </location>
</feature>
<dbReference type="OrthoDB" id="1260725at2"/>
<feature type="transmembrane region" description="Helical" evidence="1">
    <location>
        <begin position="142"/>
        <end position="165"/>
    </location>
</feature>
<protein>
    <submittedName>
        <fullName evidence="2">Uncharacterized protein</fullName>
    </submittedName>
</protein>
<comment type="caution">
    <text evidence="2">The sequence shown here is derived from an EMBL/GenBank/DDBJ whole genome shotgun (WGS) entry which is preliminary data.</text>
</comment>
<evidence type="ECO:0000313" key="2">
    <source>
        <dbReference type="EMBL" id="PJJ66846.1"/>
    </source>
</evidence>
<evidence type="ECO:0000256" key="1">
    <source>
        <dbReference type="SAM" id="Phobius"/>
    </source>
</evidence>
<keyword evidence="1" id="KW-1133">Transmembrane helix</keyword>